<dbReference type="GO" id="GO:0015031">
    <property type="term" value="P:protein transport"/>
    <property type="evidence" value="ECO:0007669"/>
    <property type="project" value="TreeGrafter"/>
</dbReference>
<dbReference type="PANTHER" id="PTHR11188:SF17">
    <property type="entry name" value="FI21816P1"/>
    <property type="match status" value="1"/>
</dbReference>
<proteinExistence type="predicted"/>
<organism evidence="1 2">
    <name type="scientific">Conidiobolus coronatus (strain ATCC 28846 / CBS 209.66 / NRRL 28638)</name>
    <name type="common">Delacroixia coronata</name>
    <dbReference type="NCBI Taxonomy" id="796925"/>
    <lineage>
        <taxon>Eukaryota</taxon>
        <taxon>Fungi</taxon>
        <taxon>Fungi incertae sedis</taxon>
        <taxon>Zoopagomycota</taxon>
        <taxon>Entomophthoromycotina</taxon>
        <taxon>Entomophthoromycetes</taxon>
        <taxon>Entomophthorales</taxon>
        <taxon>Ancylistaceae</taxon>
        <taxon>Conidiobolus</taxon>
    </lineage>
</organism>
<keyword evidence="2" id="KW-1185">Reference proteome</keyword>
<gene>
    <name evidence="1" type="ORF">CONCODRAFT_78133</name>
</gene>
<evidence type="ECO:0000313" key="2">
    <source>
        <dbReference type="Proteomes" id="UP000070444"/>
    </source>
</evidence>
<dbReference type="InterPro" id="IPR050357">
    <property type="entry name" value="Arrestin_domain-protein"/>
</dbReference>
<dbReference type="EMBL" id="KQ964466">
    <property type="protein sequence ID" value="KXN71828.1"/>
    <property type="molecule type" value="Genomic_DNA"/>
</dbReference>
<dbReference type="GO" id="GO:0005737">
    <property type="term" value="C:cytoplasm"/>
    <property type="evidence" value="ECO:0007669"/>
    <property type="project" value="TreeGrafter"/>
</dbReference>
<evidence type="ECO:0008006" key="3">
    <source>
        <dbReference type="Google" id="ProtNLM"/>
    </source>
</evidence>
<name>A0A137PA01_CONC2</name>
<accession>A0A137PA01</accession>
<protein>
    <recommendedName>
        <fullName evidence="3">Arrestin C-terminal-like domain-containing protein</fullName>
    </recommendedName>
</protein>
<feature type="non-terminal residue" evidence="1">
    <location>
        <position position="345"/>
    </location>
</feature>
<reference evidence="1 2" key="1">
    <citation type="journal article" date="2015" name="Genome Biol. Evol.">
        <title>Phylogenomic analyses indicate that early fungi evolved digesting cell walls of algal ancestors of land plants.</title>
        <authorList>
            <person name="Chang Y."/>
            <person name="Wang S."/>
            <person name="Sekimoto S."/>
            <person name="Aerts A.L."/>
            <person name="Choi C."/>
            <person name="Clum A."/>
            <person name="LaButti K.M."/>
            <person name="Lindquist E.A."/>
            <person name="Yee Ngan C."/>
            <person name="Ohm R.A."/>
            <person name="Salamov A.A."/>
            <person name="Grigoriev I.V."/>
            <person name="Spatafora J.W."/>
            <person name="Berbee M.L."/>
        </authorList>
    </citation>
    <scope>NUCLEOTIDE SEQUENCE [LARGE SCALE GENOMIC DNA]</scope>
    <source>
        <strain evidence="1 2">NRRL 28638</strain>
    </source>
</reference>
<dbReference type="AlphaFoldDB" id="A0A137PA01"/>
<dbReference type="InterPro" id="IPR014752">
    <property type="entry name" value="Arrestin-like_C"/>
</dbReference>
<dbReference type="OrthoDB" id="5574894at2759"/>
<dbReference type="Gene3D" id="2.60.40.640">
    <property type="match status" value="1"/>
</dbReference>
<dbReference type="Proteomes" id="UP000070444">
    <property type="component" value="Unassembled WGS sequence"/>
</dbReference>
<dbReference type="PANTHER" id="PTHR11188">
    <property type="entry name" value="ARRESTIN DOMAIN CONTAINING PROTEIN"/>
    <property type="match status" value="1"/>
</dbReference>
<sequence>MLSFANHTTAHPFHNKHSNQPLATIVCSEEISFYGSVEEANSAPLYGSVHISHSLIETLPTNHQLKVRVMGTAKVCWDEECSYFAILASRKRLICEEITLPTLPPCSSSYSHTFPFEFNLDGHLPSSFHLENDYIKYWVDLVSVNGDQETVLANKPITITRCSLPPSEPSYAMGSESEPSSPSAWVVPSQEKLIGVHEDVQYCIMAPLWATLGDDFYQFKIIFRSLNAEEDLPFSQSFLTVSLHQQMECQLIEADLSPQMFSKNQNVTISRTSNNQKVQLKGQETALQVKLPLSGKLVEGLDCDLIRISHSVKVQIKFGRFFAKKLQLTFPLHVSSSQHLPPPYI</sequence>
<evidence type="ECO:0000313" key="1">
    <source>
        <dbReference type="EMBL" id="KXN71828.1"/>
    </source>
</evidence>